<dbReference type="InterPro" id="IPR011047">
    <property type="entry name" value="Quinoprotein_ADH-like_sf"/>
</dbReference>
<feature type="compositionally biased region" description="Pro residues" evidence="1">
    <location>
        <begin position="10"/>
        <end position="35"/>
    </location>
</feature>
<dbReference type="InterPro" id="IPR015943">
    <property type="entry name" value="WD40/YVTN_repeat-like_dom_sf"/>
</dbReference>
<keyword evidence="5" id="KW-1185">Reference proteome</keyword>
<dbReference type="Proteomes" id="UP001611339">
    <property type="component" value="Unassembled WGS sequence"/>
</dbReference>
<dbReference type="Gene3D" id="2.130.10.10">
    <property type="entry name" value="YVTN repeat-like/Quinoprotein amine dehydrogenase"/>
    <property type="match status" value="1"/>
</dbReference>
<dbReference type="InterPro" id="IPR002372">
    <property type="entry name" value="PQQ_rpt_dom"/>
</dbReference>
<feature type="domain" description="Pyrrolo-quinoline quinone repeat" evidence="3">
    <location>
        <begin position="143"/>
        <end position="269"/>
    </location>
</feature>
<keyword evidence="2" id="KW-1133">Transmembrane helix</keyword>
<dbReference type="Gene3D" id="2.140.10.10">
    <property type="entry name" value="Quinoprotein alcohol dehydrogenase-like superfamily"/>
    <property type="match status" value="1"/>
</dbReference>
<evidence type="ECO:0000313" key="4">
    <source>
        <dbReference type="EMBL" id="MFI1718611.1"/>
    </source>
</evidence>
<gene>
    <name evidence="4" type="ORF">ACH407_34270</name>
</gene>
<comment type="caution">
    <text evidence="4">The sequence shown here is derived from an EMBL/GenBank/DDBJ whole genome shotgun (WGS) entry which is preliminary data.</text>
</comment>
<sequence length="514" mass="55104">MQRPSQPWYAPRPPQQPVPGNPYAPEGYAPPGPPPRRGRFGRRPVLAAVLVVLLLLAGGGVYAAGGGWWGGPAAPVAERTPRPSGAPTPSRTPAVRTPAPERVPTSDEINAGRGPGEATAWVVDDPTDLPRRSIEVRDLWTVGDTVVQALYKKVTAHRLSDGAELWTVHLPTPVCETPAAPTPDGKVVVVRQNREAWSGYRCDQLQMIDLRTGRTGWHRQLTRTGSGDDTIIVNTALSGDVLAVGQGMKAAAYRVGDGTKLYDIPLEEPGRCHPDDVAGGARLLVKADCAISVDRTRSYSQLRALDPRTGKVLWRFRTPPGWEVGRVLSVDPVVLTTFRGVRRDDWRVVALRPDGKLRTTIDPRAKGFTYCADAGESGEDIQECDGTLVGPDTVYLGGTDRVGAYDLGTGKFLWGVRSSLTRLHPLHAEAGSAALVYESATPSRPGGIIRLGPGGADTEKRVLNHPASAVATEYAMLAGRLAYVKGRIVITPSSVSGDDRLHRARMLSFAPAAP</sequence>
<name>A0ABW7UG23_9ACTN</name>
<feature type="transmembrane region" description="Helical" evidence="2">
    <location>
        <begin position="45"/>
        <end position="69"/>
    </location>
</feature>
<keyword evidence="2" id="KW-0472">Membrane</keyword>
<feature type="region of interest" description="Disordered" evidence="1">
    <location>
        <begin position="1"/>
        <end position="39"/>
    </location>
</feature>
<dbReference type="Pfam" id="PF13360">
    <property type="entry name" value="PQQ_2"/>
    <property type="match status" value="1"/>
</dbReference>
<organism evidence="4 5">
    <name type="scientific">Streptomyces litmocidini</name>
    <dbReference type="NCBI Taxonomy" id="67318"/>
    <lineage>
        <taxon>Bacteria</taxon>
        <taxon>Bacillati</taxon>
        <taxon>Actinomycetota</taxon>
        <taxon>Actinomycetes</taxon>
        <taxon>Kitasatosporales</taxon>
        <taxon>Streptomycetaceae</taxon>
        <taxon>Streptomyces</taxon>
    </lineage>
</organism>
<dbReference type="RefSeq" id="WP_398713257.1">
    <property type="nucleotide sequence ID" value="NZ_JBIRUI010000024.1"/>
</dbReference>
<keyword evidence="2" id="KW-0812">Transmembrane</keyword>
<evidence type="ECO:0000256" key="2">
    <source>
        <dbReference type="SAM" id="Phobius"/>
    </source>
</evidence>
<evidence type="ECO:0000259" key="3">
    <source>
        <dbReference type="Pfam" id="PF13360"/>
    </source>
</evidence>
<dbReference type="EMBL" id="JBIRUI010000024">
    <property type="protein sequence ID" value="MFI1718611.1"/>
    <property type="molecule type" value="Genomic_DNA"/>
</dbReference>
<evidence type="ECO:0000313" key="5">
    <source>
        <dbReference type="Proteomes" id="UP001611339"/>
    </source>
</evidence>
<dbReference type="SUPFAM" id="SSF50998">
    <property type="entry name" value="Quinoprotein alcohol dehydrogenase-like"/>
    <property type="match status" value="2"/>
</dbReference>
<evidence type="ECO:0000256" key="1">
    <source>
        <dbReference type="SAM" id="MobiDB-lite"/>
    </source>
</evidence>
<protein>
    <submittedName>
        <fullName evidence="4">PQQ-binding-like beta-propeller repeat protein</fullName>
    </submittedName>
</protein>
<reference evidence="4 5" key="1">
    <citation type="submission" date="2024-10" db="EMBL/GenBank/DDBJ databases">
        <title>The Natural Products Discovery Center: Release of the First 8490 Sequenced Strains for Exploring Actinobacteria Biosynthetic Diversity.</title>
        <authorList>
            <person name="Kalkreuter E."/>
            <person name="Kautsar S.A."/>
            <person name="Yang D."/>
            <person name="Bader C.D."/>
            <person name="Teijaro C.N."/>
            <person name="Fluegel L."/>
            <person name="Davis C.M."/>
            <person name="Simpson J.R."/>
            <person name="Lauterbach L."/>
            <person name="Steele A.D."/>
            <person name="Gui C."/>
            <person name="Meng S."/>
            <person name="Li G."/>
            <person name="Viehrig K."/>
            <person name="Ye F."/>
            <person name="Su P."/>
            <person name="Kiefer A.F."/>
            <person name="Nichols A."/>
            <person name="Cepeda A.J."/>
            <person name="Yan W."/>
            <person name="Fan B."/>
            <person name="Jiang Y."/>
            <person name="Adhikari A."/>
            <person name="Zheng C.-J."/>
            <person name="Schuster L."/>
            <person name="Cowan T.M."/>
            <person name="Smanski M.J."/>
            <person name="Chevrette M.G."/>
            <person name="De Carvalho L.P.S."/>
            <person name="Shen B."/>
        </authorList>
    </citation>
    <scope>NUCLEOTIDE SEQUENCE [LARGE SCALE GENOMIC DNA]</scope>
    <source>
        <strain evidence="4 5">NPDC020602</strain>
    </source>
</reference>
<accession>A0ABW7UG23</accession>
<proteinExistence type="predicted"/>
<feature type="region of interest" description="Disordered" evidence="1">
    <location>
        <begin position="75"/>
        <end position="123"/>
    </location>
</feature>